<evidence type="ECO:0000256" key="3">
    <source>
        <dbReference type="ARBA" id="ARBA00023242"/>
    </source>
</evidence>
<feature type="region of interest" description="Disordered" evidence="4">
    <location>
        <begin position="1"/>
        <end position="112"/>
    </location>
</feature>
<evidence type="ECO:0000256" key="4">
    <source>
        <dbReference type="SAM" id="MobiDB-lite"/>
    </source>
</evidence>
<feature type="compositionally biased region" description="Basic and acidic residues" evidence="4">
    <location>
        <begin position="332"/>
        <end position="341"/>
    </location>
</feature>
<organism evidence="5 6">
    <name type="scientific">Carpinus fangiana</name>
    <dbReference type="NCBI Taxonomy" id="176857"/>
    <lineage>
        <taxon>Eukaryota</taxon>
        <taxon>Viridiplantae</taxon>
        <taxon>Streptophyta</taxon>
        <taxon>Embryophyta</taxon>
        <taxon>Tracheophyta</taxon>
        <taxon>Spermatophyta</taxon>
        <taxon>Magnoliopsida</taxon>
        <taxon>eudicotyledons</taxon>
        <taxon>Gunneridae</taxon>
        <taxon>Pentapetalae</taxon>
        <taxon>rosids</taxon>
        <taxon>fabids</taxon>
        <taxon>Fagales</taxon>
        <taxon>Betulaceae</taxon>
        <taxon>Carpinus</taxon>
    </lineage>
</organism>
<keyword evidence="3" id="KW-0539">Nucleus</keyword>
<dbReference type="PANTHER" id="PTHR13486:SF2">
    <property type="entry name" value="SPLICING FACTOR C9ORF78"/>
    <property type="match status" value="1"/>
</dbReference>
<dbReference type="GO" id="GO:0005681">
    <property type="term" value="C:spliceosomal complex"/>
    <property type="evidence" value="ECO:0007669"/>
    <property type="project" value="TreeGrafter"/>
</dbReference>
<evidence type="ECO:0000256" key="1">
    <source>
        <dbReference type="ARBA" id="ARBA00004123"/>
    </source>
</evidence>
<dbReference type="PANTHER" id="PTHR13486">
    <property type="entry name" value="TELOMERE LENGTH AND SILENCING PROTEIN 1 TLS1 FAMILY MEMBER"/>
    <property type="match status" value="1"/>
</dbReference>
<feature type="compositionally biased region" description="Acidic residues" evidence="4">
    <location>
        <begin position="56"/>
        <end position="71"/>
    </location>
</feature>
<feature type="compositionally biased region" description="Basic and acidic residues" evidence="4">
    <location>
        <begin position="257"/>
        <end position="266"/>
    </location>
</feature>
<keyword evidence="6" id="KW-1185">Reference proteome</keyword>
<feature type="compositionally biased region" description="Polar residues" evidence="4">
    <location>
        <begin position="1"/>
        <end position="10"/>
    </location>
</feature>
<feature type="compositionally biased region" description="Basic residues" evidence="4">
    <location>
        <begin position="237"/>
        <end position="256"/>
    </location>
</feature>
<dbReference type="AlphaFoldDB" id="A0A5N6KWL7"/>
<evidence type="ECO:0000313" key="5">
    <source>
        <dbReference type="EMBL" id="KAB8346095.1"/>
    </source>
</evidence>
<dbReference type="EMBL" id="VIBQ01000013">
    <property type="protein sequence ID" value="KAB8346095.1"/>
    <property type="molecule type" value="Genomic_DNA"/>
</dbReference>
<dbReference type="Proteomes" id="UP000327013">
    <property type="component" value="Unassembled WGS sequence"/>
</dbReference>
<dbReference type="GO" id="GO:0000398">
    <property type="term" value="P:mRNA splicing, via spliceosome"/>
    <property type="evidence" value="ECO:0007669"/>
    <property type="project" value="TreeGrafter"/>
</dbReference>
<proteinExistence type="inferred from homology"/>
<dbReference type="InterPro" id="IPR010756">
    <property type="entry name" value="Tls1-like"/>
</dbReference>
<accession>A0A5N6KWL7</accession>
<feature type="region of interest" description="Disordered" evidence="4">
    <location>
        <begin position="312"/>
        <end position="376"/>
    </location>
</feature>
<feature type="region of interest" description="Disordered" evidence="4">
    <location>
        <begin position="235"/>
        <end position="266"/>
    </location>
</feature>
<evidence type="ECO:0000313" key="6">
    <source>
        <dbReference type="Proteomes" id="UP000327013"/>
    </source>
</evidence>
<feature type="region of interest" description="Disordered" evidence="4">
    <location>
        <begin position="273"/>
        <end position="292"/>
    </location>
</feature>
<reference evidence="5 6" key="1">
    <citation type="submission" date="2019-06" db="EMBL/GenBank/DDBJ databases">
        <title>A chromosomal-level reference genome of Carpinus fangiana (Coryloideae, Betulaceae).</title>
        <authorList>
            <person name="Yang X."/>
            <person name="Wang Z."/>
            <person name="Zhang L."/>
            <person name="Hao G."/>
            <person name="Liu J."/>
            <person name="Yang Y."/>
        </authorList>
    </citation>
    <scope>NUCLEOTIDE SEQUENCE [LARGE SCALE GENOMIC DNA]</scope>
    <source>
        <strain evidence="5">Cfa_2016G</strain>
        <tissue evidence="5">Leaf</tissue>
    </source>
</reference>
<feature type="compositionally biased region" description="Gly residues" evidence="4">
    <location>
        <begin position="367"/>
        <end position="376"/>
    </location>
</feature>
<feature type="compositionally biased region" description="Basic residues" evidence="4">
    <location>
        <begin position="18"/>
        <end position="27"/>
    </location>
</feature>
<gene>
    <name evidence="5" type="ORF">FH972_023143</name>
</gene>
<name>A0A5N6KWL7_9ROSI</name>
<comment type="caution">
    <text evidence="5">The sequence shown here is derived from an EMBL/GenBank/DDBJ whole genome shotgun (WGS) entry which is preliminary data.</text>
</comment>
<dbReference type="OrthoDB" id="5627at2759"/>
<comment type="similarity">
    <text evidence="2">Belongs to the TLS1 family.</text>
</comment>
<sequence>MFPGSGSANLSAEPVFRAAKKRKIFRRRERDASTGYEPSAPSTDTGELVAGQPPDEGGEEEKDDDDNDDVDERLSATGAVRRRRRLAERRGGVKFTAQQPSGPSRDLRKSGQATTIGAAADMVIHRFAPQTGQAIDISDKHMTAYIDAGLARMGVHRSGIPLESSTMPLQHTSGEQRIHPREARDTIQKQPATLGRLQEIDLGPDAQARNVALTEAATRRMQGAPTVVEEQLAQKPAKIRLGRNGKPIPPKRRRRRGSEDLARDSFVDTILSEARTDHVYDQEEDEHNDTPTDERLAEQFRADFMEQLEARNAQAAARAVKPQDTGPGKGGKPGDRDEYAKGPKLGGSRMQRAAMREKEMAAKGGPANRGGPVGRR</sequence>
<evidence type="ECO:0000256" key="2">
    <source>
        <dbReference type="ARBA" id="ARBA00007643"/>
    </source>
</evidence>
<protein>
    <submittedName>
        <fullName evidence="5">Uncharacterized protein</fullName>
    </submittedName>
</protein>
<comment type="subcellular location">
    <subcellularLocation>
        <location evidence="1">Nucleus</location>
    </subcellularLocation>
</comment>
<dbReference type="Pfam" id="PF07052">
    <property type="entry name" value="Hep_59"/>
    <property type="match status" value="1"/>
</dbReference>